<dbReference type="EMBL" id="VUMH01000019">
    <property type="protein sequence ID" value="MSS29009.1"/>
    <property type="molecule type" value="Genomic_DNA"/>
</dbReference>
<sequence>MTPQDGPRFEALFPKGHRKGDPPTDVLAHVAGRSFAMLGPGGPEREKAVIKAIPPEQRKDALPVLLGAGLGHALHLLLEENDGPIAVVEKERALRELTGVVDALPESARRRVLLVDAEDPHAALTELTHWQTRHGGKRLLPLPLPFYLRLDRAYYGELRDKLAASARFDFWSRAVQPRFREAGPRVLLLTSKYFLMGELEGACRKLGLDYKLVTLGNDTLACEDFIQQLLEAVVSFRPDCCITLNHMGVDVEGVLMDLLARLQLPLASWFVDNPHLIIHLYTRCVSPWTALFTWDADNIESLRRTGFEHVFYLPLGTDPERFSPRRSAVPEAWKADVSFVGNSMLYKVGGRLKNGRFPRELLLPFREVARAFMDSEQRSVADFLRQSFPDIHTRYAALPDNEARLAYETAITWQATRLYRNGCVRRLLPFRPLIVGDRGWRVEFRREPCQPRYLDALSYYAELPAFYGHSAINFNCTSKQMKGAVNQRVFDVPAAGAFVLTDWRPQMEQLFEPGEMACYHDPEEIPDLARHYLAHPQERRKVAAAARKRVLSCHTWEHRLQALLKQMRAIYGTPTTRKASA</sequence>
<dbReference type="Pfam" id="PF13524">
    <property type="entry name" value="Glyco_trans_1_2"/>
    <property type="match status" value="1"/>
</dbReference>
<accession>A0A6L5XQ55</accession>
<reference evidence="4 5" key="1">
    <citation type="submission" date="2019-09" db="EMBL/GenBank/DDBJ databases">
        <title>In-depth cultivation of the pig gut microbiome towards novel bacterial diversity and tailored functional studies.</title>
        <authorList>
            <person name="Wylensek D."/>
            <person name="Hitch T.C.A."/>
            <person name="Clavel T."/>
        </authorList>
    </citation>
    <scope>NUCLEOTIDE SEQUENCE [LARGE SCALE GENOMIC DNA]</scope>
    <source>
        <strain evidence="4 5">PG-178-WT-4</strain>
    </source>
</reference>
<dbReference type="AlphaFoldDB" id="A0A6L5XQ55"/>
<comment type="caution">
    <text evidence="4">The sequence shown here is derived from an EMBL/GenBank/DDBJ whole genome shotgun (WGS) entry which is preliminary data.</text>
</comment>
<evidence type="ECO:0000313" key="4">
    <source>
        <dbReference type="EMBL" id="MSS29009.1"/>
    </source>
</evidence>
<evidence type="ECO:0000313" key="5">
    <source>
        <dbReference type="Proteomes" id="UP000477488"/>
    </source>
</evidence>
<proteinExistence type="predicted"/>
<dbReference type="RefSeq" id="WP_154512999.1">
    <property type="nucleotide sequence ID" value="NZ_VUMH01000019.1"/>
</dbReference>
<feature type="region of interest" description="Disordered" evidence="1">
    <location>
        <begin position="1"/>
        <end position="23"/>
    </location>
</feature>
<dbReference type="SUPFAM" id="SSF53756">
    <property type="entry name" value="UDP-Glycosyltransferase/glycogen phosphorylase"/>
    <property type="match status" value="1"/>
</dbReference>
<keyword evidence="5" id="KW-1185">Reference proteome</keyword>
<organism evidence="4 5">
    <name type="scientific">Desulfovibrio porci</name>
    <dbReference type="NCBI Taxonomy" id="2605782"/>
    <lineage>
        <taxon>Bacteria</taxon>
        <taxon>Pseudomonadati</taxon>
        <taxon>Thermodesulfobacteriota</taxon>
        <taxon>Desulfovibrionia</taxon>
        <taxon>Desulfovibrionales</taxon>
        <taxon>Desulfovibrionaceae</taxon>
        <taxon>Desulfovibrio</taxon>
    </lineage>
</organism>
<dbReference type="InterPro" id="IPR055259">
    <property type="entry name" value="YkvP/CgeB_Glyco_trans-like"/>
</dbReference>
<evidence type="ECO:0000259" key="3">
    <source>
        <dbReference type="Pfam" id="PF13524"/>
    </source>
</evidence>
<dbReference type="Pfam" id="PF12996">
    <property type="entry name" value="DUF3880"/>
    <property type="match status" value="1"/>
</dbReference>
<gene>
    <name evidence="4" type="ORF">FYJ44_13455</name>
</gene>
<feature type="domain" description="Spore protein YkvP/CgeB glycosyl transferase-like" evidence="3">
    <location>
        <begin position="431"/>
        <end position="564"/>
    </location>
</feature>
<dbReference type="Proteomes" id="UP000477488">
    <property type="component" value="Unassembled WGS sequence"/>
</dbReference>
<name>A0A6L5XQ55_9BACT</name>
<keyword evidence="4" id="KW-0808">Transferase</keyword>
<evidence type="ECO:0000256" key="1">
    <source>
        <dbReference type="SAM" id="MobiDB-lite"/>
    </source>
</evidence>
<dbReference type="GO" id="GO:0016740">
    <property type="term" value="F:transferase activity"/>
    <property type="evidence" value="ECO:0007669"/>
    <property type="project" value="UniProtKB-KW"/>
</dbReference>
<feature type="domain" description="Spore protein YkvP N-terminal" evidence="2">
    <location>
        <begin position="268"/>
        <end position="344"/>
    </location>
</feature>
<evidence type="ECO:0000259" key="2">
    <source>
        <dbReference type="Pfam" id="PF12996"/>
    </source>
</evidence>
<dbReference type="InterPro" id="IPR024542">
    <property type="entry name" value="YkvP_N"/>
</dbReference>
<protein>
    <submittedName>
        <fullName evidence="4">Glycosyltransferase</fullName>
    </submittedName>
</protein>